<gene>
    <name evidence="5" type="ORF">HNQ01_001580</name>
</gene>
<dbReference type="RefSeq" id="WP_173804816.1">
    <property type="nucleotide sequence ID" value="NZ_JABSNM010000005.1"/>
</dbReference>
<proteinExistence type="predicted"/>
<dbReference type="PANTHER" id="PTHR43384">
    <property type="entry name" value="SEPTUM SITE-DETERMINING PROTEIN MIND HOMOLOG, CHLOROPLASTIC-RELATED"/>
    <property type="match status" value="1"/>
</dbReference>
<evidence type="ECO:0000313" key="5">
    <source>
        <dbReference type="EMBL" id="NRT55850.1"/>
    </source>
</evidence>
<dbReference type="Gene3D" id="3.40.50.300">
    <property type="entry name" value="P-loop containing nucleotide triphosphate hydrolases"/>
    <property type="match status" value="1"/>
</dbReference>
<name>A0ABX2G381_9BURK</name>
<evidence type="ECO:0000256" key="1">
    <source>
        <dbReference type="ARBA" id="ARBA00022741"/>
    </source>
</evidence>
<dbReference type="InterPro" id="IPR011006">
    <property type="entry name" value="CheY-like_superfamily"/>
</dbReference>
<keyword evidence="1" id="KW-0547">Nucleotide-binding</keyword>
<dbReference type="InterPro" id="IPR025669">
    <property type="entry name" value="AAA_dom"/>
</dbReference>
<dbReference type="Gene3D" id="3.40.50.2300">
    <property type="match status" value="1"/>
</dbReference>
<dbReference type="Pfam" id="PF13614">
    <property type="entry name" value="AAA_31"/>
    <property type="match status" value="1"/>
</dbReference>
<comment type="caution">
    <text evidence="5">The sequence shown here is derived from an EMBL/GenBank/DDBJ whole genome shotgun (WGS) entry which is preliminary data.</text>
</comment>
<sequence length="401" mass="42288">MKIKVISPIARHADTWSAALGAGDATLQPEAIVLPLHQVLVLVNGSRPDLVIVETVASRDFEALERLAAQHPEIDFVLIGNALTQDMLLRAMRAGVREVVPAPTATEALVEAVRRIARKRRAAFPAAAQPSAAARVLAFISCKGGSGATFVAANIAHRLADGGRRRVGLIDLNMQFGDALLFLGSTRASSDVATVATSLERLDADLLRAAMTEVSPGLMVLAAPEDPSRGSAVTPAQVEAIVQLARTMFDVVVIDAGRALTGVTLQALDMADRVCAVLQLTLPFVRDGRRLREVFRSLGYADDKTAWIVNRHEKGGQITLDDLRRTLGIDEVLTLPNHYAAAAAAVNQGLPVAQVAPSSPLSRALGDLAARLVPQAAPAAGRPRGGWLRQILGGSSATPSP</sequence>
<dbReference type="PANTHER" id="PTHR43384:SF6">
    <property type="entry name" value="SEPTUM SITE-DETERMINING PROTEIN MIND HOMOLOG, CHLOROPLASTIC"/>
    <property type="match status" value="1"/>
</dbReference>
<evidence type="ECO:0000256" key="2">
    <source>
        <dbReference type="ARBA" id="ARBA00022840"/>
    </source>
</evidence>
<evidence type="ECO:0000259" key="4">
    <source>
        <dbReference type="Pfam" id="PF13614"/>
    </source>
</evidence>
<dbReference type="Proteomes" id="UP001516061">
    <property type="component" value="Unassembled WGS sequence"/>
</dbReference>
<dbReference type="SUPFAM" id="SSF52172">
    <property type="entry name" value="CheY-like"/>
    <property type="match status" value="1"/>
</dbReference>
<keyword evidence="2" id="KW-0067">ATP-binding</keyword>
<evidence type="ECO:0000256" key="3">
    <source>
        <dbReference type="SAM" id="MobiDB-lite"/>
    </source>
</evidence>
<evidence type="ECO:0000313" key="6">
    <source>
        <dbReference type="Proteomes" id="UP001516061"/>
    </source>
</evidence>
<dbReference type="InterPro" id="IPR027417">
    <property type="entry name" value="P-loop_NTPase"/>
</dbReference>
<keyword evidence="6" id="KW-1185">Reference proteome</keyword>
<feature type="region of interest" description="Disordered" evidence="3">
    <location>
        <begin position="378"/>
        <end position="401"/>
    </location>
</feature>
<dbReference type="EMBL" id="JABSNM010000005">
    <property type="protein sequence ID" value="NRT55850.1"/>
    <property type="molecule type" value="Genomic_DNA"/>
</dbReference>
<dbReference type="InterPro" id="IPR050625">
    <property type="entry name" value="ParA/MinD_ATPase"/>
</dbReference>
<organism evidence="5 6">
    <name type="scientific">Sphaerotilus uruguayifluvii</name>
    <dbReference type="NCBI Taxonomy" id="2735897"/>
    <lineage>
        <taxon>Bacteria</taxon>
        <taxon>Pseudomonadati</taxon>
        <taxon>Pseudomonadota</taxon>
        <taxon>Betaproteobacteria</taxon>
        <taxon>Burkholderiales</taxon>
        <taxon>Sphaerotilaceae</taxon>
        <taxon>Sphaerotilus</taxon>
    </lineage>
</organism>
<protein>
    <submittedName>
        <fullName evidence="5">Pilus assembly protein CpaE</fullName>
    </submittedName>
</protein>
<feature type="domain" description="AAA" evidence="4">
    <location>
        <begin position="135"/>
        <end position="281"/>
    </location>
</feature>
<dbReference type="SUPFAM" id="SSF52540">
    <property type="entry name" value="P-loop containing nucleoside triphosphate hydrolases"/>
    <property type="match status" value="1"/>
</dbReference>
<accession>A0ABX2G381</accession>
<reference evidence="5 6" key="1">
    <citation type="submission" date="2020-05" db="EMBL/GenBank/DDBJ databases">
        <title>Genomic Encyclopedia of Type Strains, Phase IV (KMG-V): Genome sequencing to study the core and pangenomes of soil and plant-associated prokaryotes.</title>
        <authorList>
            <person name="Whitman W."/>
        </authorList>
    </citation>
    <scope>NUCLEOTIDE SEQUENCE [LARGE SCALE GENOMIC DNA]</scope>
    <source>
        <strain evidence="5 6">C29</strain>
    </source>
</reference>